<dbReference type="EMBL" id="LR796858">
    <property type="protein sequence ID" value="CAB4170961.1"/>
    <property type="molecule type" value="Genomic_DNA"/>
</dbReference>
<proteinExistence type="predicted"/>
<evidence type="ECO:0000313" key="1">
    <source>
        <dbReference type="EMBL" id="CAB4167749.1"/>
    </source>
</evidence>
<name>A0A6J5PWF1_9CAUD</name>
<evidence type="ECO:0000313" key="2">
    <source>
        <dbReference type="EMBL" id="CAB4170961.1"/>
    </source>
</evidence>
<evidence type="ECO:0000313" key="3">
    <source>
        <dbReference type="EMBL" id="CAB4176163.1"/>
    </source>
</evidence>
<dbReference type="EMBL" id="LR796944">
    <property type="protein sequence ID" value="CAB4176163.1"/>
    <property type="molecule type" value="Genomic_DNA"/>
</dbReference>
<reference evidence="3" key="1">
    <citation type="submission" date="2020-05" db="EMBL/GenBank/DDBJ databases">
        <authorList>
            <person name="Chiriac C."/>
            <person name="Salcher M."/>
            <person name="Ghai R."/>
            <person name="Kavagutti S V."/>
        </authorList>
    </citation>
    <scope>NUCLEOTIDE SEQUENCE</scope>
</reference>
<accession>A0A6J5PWF1</accession>
<evidence type="ECO:0000313" key="4">
    <source>
        <dbReference type="EMBL" id="CAB4223047.1"/>
    </source>
</evidence>
<gene>
    <name evidence="4" type="ORF">UFOVP1666_90</name>
    <name evidence="1" type="ORF">UFOVP867_45</name>
    <name evidence="2" type="ORF">UFOVP913_153</name>
    <name evidence="3" type="ORF">UFOVP993_9</name>
</gene>
<dbReference type="EMBL" id="LR796815">
    <property type="protein sequence ID" value="CAB4167749.1"/>
    <property type="molecule type" value="Genomic_DNA"/>
</dbReference>
<organism evidence="3">
    <name type="scientific">uncultured Caudovirales phage</name>
    <dbReference type="NCBI Taxonomy" id="2100421"/>
    <lineage>
        <taxon>Viruses</taxon>
        <taxon>Duplodnaviria</taxon>
        <taxon>Heunggongvirae</taxon>
        <taxon>Uroviricota</taxon>
        <taxon>Caudoviricetes</taxon>
        <taxon>Peduoviridae</taxon>
        <taxon>Maltschvirus</taxon>
        <taxon>Maltschvirus maltsch</taxon>
    </lineage>
</organism>
<dbReference type="EMBL" id="LR797534">
    <property type="protein sequence ID" value="CAB4223047.1"/>
    <property type="molecule type" value="Genomic_DNA"/>
</dbReference>
<protein>
    <submittedName>
        <fullName evidence="3">Uncharacterized protein</fullName>
    </submittedName>
</protein>
<sequence>MTDGVKELINAIASGNSQDIDQAFNSEMSARISDRLDIMRQDLAQSMFSEKKIEEESA</sequence>